<sequence length="832" mass="93533">MEDVKSSTVMASPIRPHSSPSPVELDPRWDEGFRANADVLRERDDLVDGIFMQSQSPGVDPLLTQCDEDRDKKDEGKVVAVEGPAAEDTSFSFYVAPKSTVSSEDEPGAPPPEVFLMPAPILIDEPVRVVPAGTSSCEAVAAEEKEIPFSFNSLTVDTASVEADMEVNDHPANSLHIDTARESPMVVVDHSLNHDKTVDERGLIDTAAPIESVKEAVSKFGGILDWKAHKVQAMERRKFVEEELEKALEEIPQYKKRSENAEQEKMQVLKDLDSTKRLIEDLKLNVERAQTEDYQARQDSDLAKLRMEEIEQGIEDEASYATRAQLEVAKARYSAAVSELSTVKEELKALQEEFISLVEDKVSAMEKAEEATAASREAERMVEELSIELIGSKEALESAQAAHLEAEEQRIGAAMTKEQECLNWEKELRQVEEELSELHEQIKPVKDLKSNLKMASTLLGDLKAELAKYMESAVNQEKEEGNELKGDPQALKSELETVKSNLEKTTAEVNSLKVAAASLEAELQAERMAITAIKENEELASLTVESLKAELDRIKSEISLFQEREYENQEKMVASPKQLAREVDRATSFVQRARQDLNLANEEVEQAKERATTMQSQLEAVLKEIEAAKASEELALEAIKALEDSESTEITSDGDMTHRIKLSLEEYYELSRKAREAEDQANMRVAQAVSQIDAAKESERECLEKLEQVNLEKAKRKEELRHAMEKAEKSQASKLEVEQEFRKWRAEHEQKRKDDGSPRGVETSFGNMQSYDETKEPSSFIRIPEHPTGYPTMPSSSETEAYSEGKPSKKKKKSFFPRILLFLARRKTQRHS</sequence>
<keyword evidence="2" id="KW-1185">Reference proteome</keyword>
<organism evidence="1 2">
    <name type="scientific">Melastoma candidum</name>
    <dbReference type="NCBI Taxonomy" id="119954"/>
    <lineage>
        <taxon>Eukaryota</taxon>
        <taxon>Viridiplantae</taxon>
        <taxon>Streptophyta</taxon>
        <taxon>Embryophyta</taxon>
        <taxon>Tracheophyta</taxon>
        <taxon>Spermatophyta</taxon>
        <taxon>Magnoliopsida</taxon>
        <taxon>eudicotyledons</taxon>
        <taxon>Gunneridae</taxon>
        <taxon>Pentapetalae</taxon>
        <taxon>rosids</taxon>
        <taxon>malvids</taxon>
        <taxon>Myrtales</taxon>
        <taxon>Melastomataceae</taxon>
        <taxon>Melastomatoideae</taxon>
        <taxon>Melastomateae</taxon>
        <taxon>Melastoma</taxon>
    </lineage>
</organism>
<name>A0ACB9RBM7_9MYRT</name>
<evidence type="ECO:0000313" key="1">
    <source>
        <dbReference type="EMBL" id="KAI4375034.1"/>
    </source>
</evidence>
<accession>A0ACB9RBM7</accession>
<comment type="caution">
    <text evidence="1">The sequence shown here is derived from an EMBL/GenBank/DDBJ whole genome shotgun (WGS) entry which is preliminary data.</text>
</comment>
<reference evidence="2" key="1">
    <citation type="journal article" date="2023" name="Front. Plant Sci.">
        <title>Chromosomal-level genome assembly of Melastoma candidum provides insights into trichome evolution.</title>
        <authorList>
            <person name="Zhong Y."/>
            <person name="Wu W."/>
            <person name="Sun C."/>
            <person name="Zou P."/>
            <person name="Liu Y."/>
            <person name="Dai S."/>
            <person name="Zhou R."/>
        </authorList>
    </citation>
    <scope>NUCLEOTIDE SEQUENCE [LARGE SCALE GENOMIC DNA]</scope>
</reference>
<protein>
    <submittedName>
        <fullName evidence="1">Uncharacterized protein</fullName>
    </submittedName>
</protein>
<gene>
    <name evidence="1" type="ORF">MLD38_012952</name>
</gene>
<dbReference type="Proteomes" id="UP001057402">
    <property type="component" value="Chromosome 4"/>
</dbReference>
<proteinExistence type="predicted"/>
<evidence type="ECO:0000313" key="2">
    <source>
        <dbReference type="Proteomes" id="UP001057402"/>
    </source>
</evidence>
<dbReference type="EMBL" id="CM042883">
    <property type="protein sequence ID" value="KAI4375034.1"/>
    <property type="molecule type" value="Genomic_DNA"/>
</dbReference>